<evidence type="ECO:0000256" key="1">
    <source>
        <dbReference type="ARBA" id="ARBA00004651"/>
    </source>
</evidence>
<keyword evidence="2" id="KW-0813">Transport</keyword>
<evidence type="ECO:0000256" key="4">
    <source>
        <dbReference type="ARBA" id="ARBA00022989"/>
    </source>
</evidence>
<feature type="transmembrane region" description="Helical" evidence="6">
    <location>
        <begin position="373"/>
        <end position="391"/>
    </location>
</feature>
<feature type="transmembrane region" description="Helical" evidence="6">
    <location>
        <begin position="110"/>
        <end position="131"/>
    </location>
</feature>
<reference evidence="8" key="1">
    <citation type="submission" date="2024-05" db="EMBL/GenBank/DDBJ databases">
        <title>Isolation and characterization of Sporomusa carbonis sp. nov., a carboxydotrophic hydrogenogen in the genus of Sporomusa isolated from a charcoal burning pile.</title>
        <authorList>
            <person name="Boeer T."/>
            <person name="Rosenbaum F."/>
            <person name="Eysell L."/>
            <person name="Mueller V."/>
            <person name="Daniel R."/>
            <person name="Poehlein A."/>
        </authorList>
    </citation>
    <scope>NUCLEOTIDE SEQUENCE [LARGE SCALE GENOMIC DNA]</scope>
    <source>
        <strain evidence="8">DSM 3132</strain>
    </source>
</reference>
<feature type="transmembrane region" description="Helical" evidence="6">
    <location>
        <begin position="240"/>
        <end position="261"/>
    </location>
</feature>
<dbReference type="SUPFAM" id="SSF103473">
    <property type="entry name" value="MFS general substrate transporter"/>
    <property type="match status" value="1"/>
</dbReference>
<feature type="transmembrane region" description="Helical" evidence="6">
    <location>
        <begin position="143"/>
        <end position="167"/>
    </location>
</feature>
<keyword evidence="5 6" id="KW-0472">Membrane</keyword>
<evidence type="ECO:0000313" key="8">
    <source>
        <dbReference type="EMBL" id="XFO73545.1"/>
    </source>
</evidence>
<dbReference type="Gene3D" id="1.20.1250.20">
    <property type="entry name" value="MFS general substrate transporter like domains"/>
    <property type="match status" value="2"/>
</dbReference>
<dbReference type="PROSITE" id="PS50850">
    <property type="entry name" value="MFS"/>
    <property type="match status" value="1"/>
</dbReference>
<dbReference type="CDD" id="cd17319">
    <property type="entry name" value="MFS_ExuT_GudP_like"/>
    <property type="match status" value="1"/>
</dbReference>
<evidence type="ECO:0000256" key="2">
    <source>
        <dbReference type="ARBA" id="ARBA00022448"/>
    </source>
</evidence>
<keyword evidence="9" id="KW-1185">Reference proteome</keyword>
<dbReference type="Proteomes" id="UP000216052">
    <property type="component" value="Chromosome"/>
</dbReference>
<accession>A0ABZ3J5T0</accession>
<evidence type="ECO:0000256" key="3">
    <source>
        <dbReference type="ARBA" id="ARBA00022692"/>
    </source>
</evidence>
<dbReference type="PANTHER" id="PTHR43791">
    <property type="entry name" value="PERMEASE-RELATED"/>
    <property type="match status" value="1"/>
</dbReference>
<sequence length="437" mass="48506">MSLEQAATKIPQQRWLRIIPPVMIVYIFAFMDRMNIGFAMAGGMNESLGITASTAGMAAGIFFFGYLFLQIPGGHIAENGWGKKFIAISILIWGGLSALTGLVTEAWHLLVLRFFLGIAEGGVWPVILVIISKWFPSEERARANAFFIMNINIAIMITGPISGWIIQDYGWRNVFFIEGIVSVLLILLWWPLIDDSPEKAKWISPAERDYIISRLKEEQVSIKSDDAPVSYKQLFANSNFWKLTLFYFAFQVGDYGFMLWLPTILKELTKTGMTMVGFLSAVPFLAAMAGLYLIASRSDKTGKRRIYTALPAICFAVAFVLSVHTKETIWLSFTFLVICGFFHNAYNGVFWAMPPMLFPSEVCGGARGFINGIGNLGGFVGPFLVGWVITTFGSTDIAIYVLSGFLLAAFFLAMSLPANKIDAAKEVVSKDKQIVRS</sequence>
<evidence type="ECO:0000313" key="9">
    <source>
        <dbReference type="Proteomes" id="UP000216052"/>
    </source>
</evidence>
<keyword evidence="3 6" id="KW-0812">Transmembrane</keyword>
<dbReference type="Pfam" id="PF07690">
    <property type="entry name" value="MFS_1"/>
    <property type="match status" value="1"/>
</dbReference>
<feature type="transmembrane region" description="Helical" evidence="6">
    <location>
        <begin position="273"/>
        <end position="294"/>
    </location>
</feature>
<feature type="transmembrane region" description="Helical" evidence="6">
    <location>
        <begin position="81"/>
        <end position="104"/>
    </location>
</feature>
<dbReference type="InterPro" id="IPR036259">
    <property type="entry name" value="MFS_trans_sf"/>
</dbReference>
<feature type="transmembrane region" description="Helical" evidence="6">
    <location>
        <begin position="48"/>
        <end position="69"/>
    </location>
</feature>
<dbReference type="PANTHER" id="PTHR43791:SF100">
    <property type="entry name" value="SUGAR TRANSPORTER"/>
    <property type="match status" value="1"/>
</dbReference>
<organism evidence="8 9">
    <name type="scientific">Sporomusa acidovorans (strain ATCC 49682 / DSM 3132 / Mol)</name>
    <dbReference type="NCBI Taxonomy" id="1123286"/>
    <lineage>
        <taxon>Bacteria</taxon>
        <taxon>Bacillati</taxon>
        <taxon>Bacillota</taxon>
        <taxon>Negativicutes</taxon>
        <taxon>Selenomonadales</taxon>
        <taxon>Sporomusaceae</taxon>
        <taxon>Sporomusa</taxon>
    </lineage>
</organism>
<gene>
    <name evidence="8" type="primary">ttuB_5</name>
    <name evidence="8" type="ORF">SPACI_036520</name>
</gene>
<protein>
    <submittedName>
        <fullName evidence="8">Tartrate transporter</fullName>
    </submittedName>
</protein>
<evidence type="ECO:0000256" key="5">
    <source>
        <dbReference type="ARBA" id="ARBA00023136"/>
    </source>
</evidence>
<name>A0ABZ3J5T0_SPOA4</name>
<feature type="transmembrane region" description="Helical" evidence="6">
    <location>
        <begin position="173"/>
        <end position="193"/>
    </location>
</feature>
<keyword evidence="4 6" id="KW-1133">Transmembrane helix</keyword>
<feature type="transmembrane region" description="Helical" evidence="6">
    <location>
        <begin position="329"/>
        <end position="352"/>
    </location>
</feature>
<feature type="transmembrane region" description="Helical" evidence="6">
    <location>
        <begin position="397"/>
        <end position="416"/>
    </location>
</feature>
<feature type="transmembrane region" description="Helical" evidence="6">
    <location>
        <begin position="306"/>
        <end position="323"/>
    </location>
</feature>
<dbReference type="InterPro" id="IPR011701">
    <property type="entry name" value="MFS"/>
</dbReference>
<evidence type="ECO:0000256" key="6">
    <source>
        <dbReference type="SAM" id="Phobius"/>
    </source>
</evidence>
<proteinExistence type="predicted"/>
<dbReference type="EMBL" id="CP155571">
    <property type="protein sequence ID" value="XFO73545.1"/>
    <property type="molecule type" value="Genomic_DNA"/>
</dbReference>
<comment type="subcellular location">
    <subcellularLocation>
        <location evidence="1">Cell membrane</location>
        <topology evidence="1">Multi-pass membrane protein</topology>
    </subcellularLocation>
</comment>
<dbReference type="InterPro" id="IPR020846">
    <property type="entry name" value="MFS_dom"/>
</dbReference>
<feature type="domain" description="Major facilitator superfamily (MFS) profile" evidence="7">
    <location>
        <begin position="18"/>
        <end position="421"/>
    </location>
</feature>
<evidence type="ECO:0000259" key="7">
    <source>
        <dbReference type="PROSITE" id="PS50850"/>
    </source>
</evidence>